<dbReference type="InterPro" id="IPR006016">
    <property type="entry name" value="UspA"/>
</dbReference>
<dbReference type="Pfam" id="PF00582">
    <property type="entry name" value="Usp"/>
    <property type="match status" value="2"/>
</dbReference>
<protein>
    <submittedName>
        <fullName evidence="3">Nucleotide-binding universal stress protein, UspA family</fullName>
    </submittedName>
</protein>
<proteinExistence type="inferred from homology"/>
<name>A0A1W2DQ56_9BACT</name>
<dbReference type="Gene3D" id="3.40.50.620">
    <property type="entry name" value="HUPs"/>
    <property type="match status" value="2"/>
</dbReference>
<keyword evidence="4" id="KW-1185">Reference proteome</keyword>
<dbReference type="InterPro" id="IPR014729">
    <property type="entry name" value="Rossmann-like_a/b/a_fold"/>
</dbReference>
<feature type="domain" description="UspA" evidence="2">
    <location>
        <begin position="166"/>
        <end position="308"/>
    </location>
</feature>
<organism evidence="3 4">
    <name type="scientific">Desulfocicer vacuolatum DSM 3385</name>
    <dbReference type="NCBI Taxonomy" id="1121400"/>
    <lineage>
        <taxon>Bacteria</taxon>
        <taxon>Pseudomonadati</taxon>
        <taxon>Thermodesulfobacteriota</taxon>
        <taxon>Desulfobacteria</taxon>
        <taxon>Desulfobacterales</taxon>
        <taxon>Desulfobacteraceae</taxon>
        <taxon>Desulfocicer</taxon>
    </lineage>
</organism>
<sequence length="311" mass="34507">MSEYKDKLLVVLDGSERSFKTIEYLCDFKPFIQKEIVLFNVFNSVPESYWDMSSEAFSRNAMAQAKGWELQRRKEMEDYMERAKSLLESAGYSRTGISICIKNRKKGVARDIIAEASKGYFAVLARRRGYGALLHVVMGSTTTKLVENLSSVPVLLAGLNRINNAIFLTVDGSEGSNRAVDFTANLVKDSQCRIVLCSVLRDFEHMDISSENAPAGSAEYVQSFFNSMQSAVDEAAEKLKAAGIKSEQIQRKIITGTKTRAGSIAKAAEDEGCDTIVLGRRGKSNVQDFGIGRVPWKVIHAARKMTVWIVS</sequence>
<dbReference type="STRING" id="1121400.SAMN02746065_11973"/>
<dbReference type="RefSeq" id="WP_170923869.1">
    <property type="nucleotide sequence ID" value="NZ_FWXY01000019.1"/>
</dbReference>
<evidence type="ECO:0000313" key="3">
    <source>
        <dbReference type="EMBL" id="SMC99564.1"/>
    </source>
</evidence>
<dbReference type="SUPFAM" id="SSF52402">
    <property type="entry name" value="Adenine nucleotide alpha hydrolases-like"/>
    <property type="match status" value="2"/>
</dbReference>
<dbReference type="Proteomes" id="UP000192418">
    <property type="component" value="Unassembled WGS sequence"/>
</dbReference>
<accession>A0A1W2DQ56</accession>
<dbReference type="PANTHER" id="PTHR46268">
    <property type="entry name" value="STRESS RESPONSE PROTEIN NHAX"/>
    <property type="match status" value="1"/>
</dbReference>
<evidence type="ECO:0000256" key="1">
    <source>
        <dbReference type="ARBA" id="ARBA00008791"/>
    </source>
</evidence>
<gene>
    <name evidence="3" type="ORF">SAMN02746065_11973</name>
</gene>
<evidence type="ECO:0000259" key="2">
    <source>
        <dbReference type="Pfam" id="PF00582"/>
    </source>
</evidence>
<feature type="domain" description="UspA" evidence="2">
    <location>
        <begin position="6"/>
        <end position="156"/>
    </location>
</feature>
<evidence type="ECO:0000313" key="4">
    <source>
        <dbReference type="Proteomes" id="UP000192418"/>
    </source>
</evidence>
<reference evidence="3 4" key="1">
    <citation type="submission" date="2017-04" db="EMBL/GenBank/DDBJ databases">
        <authorList>
            <person name="Afonso C.L."/>
            <person name="Miller P.J."/>
            <person name="Scott M.A."/>
            <person name="Spackman E."/>
            <person name="Goraichik I."/>
            <person name="Dimitrov K.M."/>
            <person name="Suarez D.L."/>
            <person name="Swayne D.E."/>
        </authorList>
    </citation>
    <scope>NUCLEOTIDE SEQUENCE [LARGE SCALE GENOMIC DNA]</scope>
    <source>
        <strain evidence="3 4">DSM 3385</strain>
    </source>
</reference>
<comment type="similarity">
    <text evidence="1">Belongs to the universal stress protein A family.</text>
</comment>
<dbReference type="AlphaFoldDB" id="A0A1W2DQ56"/>
<dbReference type="EMBL" id="FWXY01000019">
    <property type="protein sequence ID" value="SMC99564.1"/>
    <property type="molecule type" value="Genomic_DNA"/>
</dbReference>
<dbReference type="CDD" id="cd00293">
    <property type="entry name" value="USP-like"/>
    <property type="match status" value="2"/>
</dbReference>
<dbReference type="PANTHER" id="PTHR46268:SF15">
    <property type="entry name" value="UNIVERSAL STRESS PROTEIN HP_0031"/>
    <property type="match status" value="1"/>
</dbReference>